<dbReference type="PROSITE" id="PS00198">
    <property type="entry name" value="4FE4S_FER_1"/>
    <property type="match status" value="1"/>
</dbReference>
<evidence type="ECO:0000313" key="6">
    <source>
        <dbReference type="EMBL" id="AEH06106.1"/>
    </source>
</evidence>
<keyword evidence="2" id="KW-0479">Metal-binding</keyword>
<dbReference type="KEGG" id="mok:Metok_0110"/>
<dbReference type="SUPFAM" id="SSF54862">
    <property type="entry name" value="4Fe-4S ferredoxins"/>
    <property type="match status" value="1"/>
</dbReference>
<gene>
    <name evidence="6" type="ordered locus">Metok_0110</name>
</gene>
<keyword evidence="4" id="KW-0411">Iron-sulfur</keyword>
<dbReference type="PROSITE" id="PS51379">
    <property type="entry name" value="4FE4S_FER_2"/>
    <property type="match status" value="2"/>
</dbReference>
<dbReference type="Gene3D" id="3.30.70.20">
    <property type="match status" value="2"/>
</dbReference>
<evidence type="ECO:0000256" key="4">
    <source>
        <dbReference type="ARBA" id="ARBA00023014"/>
    </source>
</evidence>
<feature type="domain" description="4Fe-4S ferredoxin-type" evidence="5">
    <location>
        <begin position="32"/>
        <end position="61"/>
    </location>
</feature>
<keyword evidence="1" id="KW-0004">4Fe-4S</keyword>
<dbReference type="GO" id="GO:0016491">
    <property type="term" value="F:oxidoreductase activity"/>
    <property type="evidence" value="ECO:0007669"/>
    <property type="project" value="UniProtKB-ARBA"/>
</dbReference>
<dbReference type="GO" id="GO:0046872">
    <property type="term" value="F:metal ion binding"/>
    <property type="evidence" value="ECO:0007669"/>
    <property type="project" value="UniProtKB-KW"/>
</dbReference>
<dbReference type="eggNOG" id="arCOG00959">
    <property type="taxonomic scope" value="Archaea"/>
</dbReference>
<organism evidence="6 7">
    <name type="scientific">Methanothermococcus okinawensis (strain DSM 14208 / JCM 11175 / IH1)</name>
    <dbReference type="NCBI Taxonomy" id="647113"/>
    <lineage>
        <taxon>Archaea</taxon>
        <taxon>Methanobacteriati</taxon>
        <taxon>Methanobacteriota</taxon>
        <taxon>Methanomada group</taxon>
        <taxon>Methanococci</taxon>
        <taxon>Methanococcales</taxon>
        <taxon>Methanococcaceae</taxon>
        <taxon>Methanothermococcus</taxon>
    </lineage>
</organism>
<dbReference type="HOGENOM" id="CLU_139698_11_4_2"/>
<dbReference type="EMBL" id="CP002792">
    <property type="protein sequence ID" value="AEH06106.1"/>
    <property type="molecule type" value="Genomic_DNA"/>
</dbReference>
<keyword evidence="3" id="KW-0408">Iron</keyword>
<evidence type="ECO:0000259" key="5">
    <source>
        <dbReference type="PROSITE" id="PS51379"/>
    </source>
</evidence>
<dbReference type="GO" id="GO:0051539">
    <property type="term" value="F:4 iron, 4 sulfur cluster binding"/>
    <property type="evidence" value="ECO:0007669"/>
    <property type="project" value="UniProtKB-KW"/>
</dbReference>
<dbReference type="InterPro" id="IPR050157">
    <property type="entry name" value="PSI_iron-sulfur_center"/>
</dbReference>
<proteinExistence type="predicted"/>
<dbReference type="InterPro" id="IPR017896">
    <property type="entry name" value="4Fe4S_Fe-S-bd"/>
</dbReference>
<sequence>MHCENMMTVLDKCVGCGECVPFCPFEAITTYGMAIVDKEKCTECGICVDYCPIDALYLKGNKIKDNNRQ</sequence>
<dbReference type="STRING" id="647113.Metok_0110"/>
<evidence type="ECO:0000256" key="3">
    <source>
        <dbReference type="ARBA" id="ARBA00023004"/>
    </source>
</evidence>
<reference evidence="6" key="1">
    <citation type="submission" date="2011-05" db="EMBL/GenBank/DDBJ databases">
        <title>Complete sequence of chromosome of Methanothermococcus okinawensis IH1.</title>
        <authorList>
            <consortium name="US DOE Joint Genome Institute"/>
            <person name="Lucas S."/>
            <person name="Han J."/>
            <person name="Lapidus A."/>
            <person name="Cheng J.-F."/>
            <person name="Goodwin L."/>
            <person name="Pitluck S."/>
            <person name="Peters L."/>
            <person name="Mikhailova N."/>
            <person name="Held B."/>
            <person name="Han C."/>
            <person name="Tapia R."/>
            <person name="Land M."/>
            <person name="Hauser L."/>
            <person name="Kyrpides N."/>
            <person name="Ivanova N."/>
            <person name="Pagani I."/>
            <person name="Sieprawska-Lupa M."/>
            <person name="Takai K."/>
            <person name="Miyazaki J."/>
            <person name="Whitman W."/>
            <person name="Woyke T."/>
        </authorList>
    </citation>
    <scope>NUCLEOTIDE SEQUENCE</scope>
    <source>
        <strain evidence="6">IH1</strain>
    </source>
</reference>
<feature type="domain" description="4Fe-4S ferredoxin-type" evidence="5">
    <location>
        <begin position="4"/>
        <end position="29"/>
    </location>
</feature>
<dbReference type="PANTHER" id="PTHR24960:SF79">
    <property type="entry name" value="PHOTOSYSTEM I IRON-SULFUR CENTER"/>
    <property type="match status" value="1"/>
</dbReference>
<dbReference type="InterPro" id="IPR017900">
    <property type="entry name" value="4Fe4S_Fe_S_CS"/>
</dbReference>
<protein>
    <submittedName>
        <fullName evidence="6">4Fe-4S ferredoxin iron-sulfur binding domain-containing protein</fullName>
    </submittedName>
</protein>
<evidence type="ECO:0000256" key="1">
    <source>
        <dbReference type="ARBA" id="ARBA00022485"/>
    </source>
</evidence>
<dbReference type="AlphaFoldDB" id="F8AMY3"/>
<accession>F8AMY3</accession>
<dbReference type="Proteomes" id="UP000009296">
    <property type="component" value="Chromosome"/>
</dbReference>
<dbReference type="PANTHER" id="PTHR24960">
    <property type="entry name" value="PHOTOSYSTEM I IRON-SULFUR CENTER-RELATED"/>
    <property type="match status" value="1"/>
</dbReference>
<dbReference type="Pfam" id="PF14697">
    <property type="entry name" value="Fer4_21"/>
    <property type="match status" value="1"/>
</dbReference>
<keyword evidence="7" id="KW-1185">Reference proteome</keyword>
<name>F8AMY3_METOI</name>
<evidence type="ECO:0000256" key="2">
    <source>
        <dbReference type="ARBA" id="ARBA00022723"/>
    </source>
</evidence>
<evidence type="ECO:0000313" key="7">
    <source>
        <dbReference type="Proteomes" id="UP000009296"/>
    </source>
</evidence>